<protein>
    <recommendedName>
        <fullName evidence="2">histidine kinase</fullName>
        <ecNumber evidence="2">2.7.13.3</ecNumber>
    </recommendedName>
</protein>
<feature type="domain" description="Putative sensor" evidence="12">
    <location>
        <begin position="18"/>
        <end position="210"/>
    </location>
</feature>
<name>A0ABU2S6Y3_9ACTN</name>
<dbReference type="CDD" id="cd16917">
    <property type="entry name" value="HATPase_UhpB-NarQ-NarX-like"/>
    <property type="match status" value="1"/>
</dbReference>
<evidence type="ECO:0000256" key="2">
    <source>
        <dbReference type="ARBA" id="ARBA00012438"/>
    </source>
</evidence>
<feature type="domain" description="Signal transduction histidine kinase subgroup 3 dimerisation and phosphoacceptor" evidence="11">
    <location>
        <begin position="238"/>
        <end position="301"/>
    </location>
</feature>
<dbReference type="Gene3D" id="1.20.5.1930">
    <property type="match status" value="1"/>
</dbReference>
<evidence type="ECO:0000313" key="13">
    <source>
        <dbReference type="EMBL" id="MDT0443400.1"/>
    </source>
</evidence>
<keyword evidence="14" id="KW-1185">Reference proteome</keyword>
<keyword evidence="6" id="KW-0418">Kinase</keyword>
<feature type="transmembrane region" description="Helical" evidence="10">
    <location>
        <begin position="112"/>
        <end position="140"/>
    </location>
</feature>
<evidence type="ECO:0000259" key="12">
    <source>
        <dbReference type="Pfam" id="PF13796"/>
    </source>
</evidence>
<organism evidence="13 14">
    <name type="scientific">Streptomyces johnsoniae</name>
    <dbReference type="NCBI Taxonomy" id="3075532"/>
    <lineage>
        <taxon>Bacteria</taxon>
        <taxon>Bacillati</taxon>
        <taxon>Actinomycetota</taxon>
        <taxon>Actinomycetes</taxon>
        <taxon>Kitasatosporales</taxon>
        <taxon>Streptomycetaceae</taxon>
        <taxon>Streptomyces</taxon>
    </lineage>
</organism>
<dbReference type="Pfam" id="PF13796">
    <property type="entry name" value="Sensor"/>
    <property type="match status" value="1"/>
</dbReference>
<proteinExistence type="predicted"/>
<evidence type="ECO:0000256" key="9">
    <source>
        <dbReference type="SAM" id="MobiDB-lite"/>
    </source>
</evidence>
<evidence type="ECO:0000256" key="7">
    <source>
        <dbReference type="ARBA" id="ARBA00022840"/>
    </source>
</evidence>
<keyword evidence="4" id="KW-0808">Transferase</keyword>
<evidence type="ECO:0000256" key="6">
    <source>
        <dbReference type="ARBA" id="ARBA00022777"/>
    </source>
</evidence>
<dbReference type="EC" id="2.7.13.3" evidence="2"/>
<evidence type="ECO:0000256" key="3">
    <source>
        <dbReference type="ARBA" id="ARBA00022553"/>
    </source>
</evidence>
<dbReference type="SUPFAM" id="SSF55874">
    <property type="entry name" value="ATPase domain of HSP90 chaperone/DNA topoisomerase II/histidine kinase"/>
    <property type="match status" value="1"/>
</dbReference>
<dbReference type="InterPro" id="IPR025828">
    <property type="entry name" value="Put_sensor_dom"/>
</dbReference>
<comment type="catalytic activity">
    <reaction evidence="1">
        <text>ATP + protein L-histidine = ADP + protein N-phospho-L-histidine.</text>
        <dbReference type="EC" id="2.7.13.3"/>
    </reaction>
</comment>
<sequence length="435" mass="46500">MNTLRMPFTLRTWREGLYALLNLPMALVGFLMAVTGLSVSAGLLITFVGLPLMALVLLLLRLFGGVERARARLLLGMNIAAPEPLRMREGSRGGPLAWTAAMLRSNVSWRSAAYALLHLPWAIFSFTVVAAFWAGGWALLTFPLWFWTIPAYTDEPGVGINTDGEGGGWIWDGPFEVTMAVVLGLLLLIAGAWLIRGMGAVDRMLVAGLLGPSAAATRMWQLESDRSTVVDASAADLRRIERDLHDGAQARLVALAMDLGLAKEKLTQDPETAARMVDEAHGEVKLALQELRDLARGIHPAILTDRGLGPALSAVASRCTVPVTVDVDLHQRPAEAIEGIAYYTASELLQNISKHSGAHRASVDVWRAGERLMIQITDDGRGGADPTTGSGLAGLAERLAAVDGLLAVTSPTGGPTTVNAELPWRDRAGSRAAAR</sequence>
<feature type="transmembrane region" description="Helical" evidence="10">
    <location>
        <begin position="177"/>
        <end position="195"/>
    </location>
</feature>
<dbReference type="Pfam" id="PF07730">
    <property type="entry name" value="HisKA_3"/>
    <property type="match status" value="1"/>
</dbReference>
<dbReference type="EMBL" id="JAVREV010000006">
    <property type="protein sequence ID" value="MDT0443400.1"/>
    <property type="molecule type" value="Genomic_DNA"/>
</dbReference>
<keyword evidence="10" id="KW-0472">Membrane</keyword>
<keyword evidence="5" id="KW-0547">Nucleotide-binding</keyword>
<dbReference type="InterPro" id="IPR036890">
    <property type="entry name" value="HATPase_C_sf"/>
</dbReference>
<evidence type="ECO:0000256" key="8">
    <source>
        <dbReference type="ARBA" id="ARBA00023012"/>
    </source>
</evidence>
<evidence type="ECO:0000256" key="1">
    <source>
        <dbReference type="ARBA" id="ARBA00000085"/>
    </source>
</evidence>
<feature type="transmembrane region" description="Helical" evidence="10">
    <location>
        <begin position="43"/>
        <end position="63"/>
    </location>
</feature>
<gene>
    <name evidence="13" type="ORF">RM779_12435</name>
</gene>
<dbReference type="PANTHER" id="PTHR24421:SF10">
    <property type="entry name" value="NITRATE_NITRITE SENSOR PROTEIN NARQ"/>
    <property type="match status" value="1"/>
</dbReference>
<accession>A0ABU2S6Y3</accession>
<dbReference type="PANTHER" id="PTHR24421">
    <property type="entry name" value="NITRATE/NITRITE SENSOR PROTEIN NARX-RELATED"/>
    <property type="match status" value="1"/>
</dbReference>
<keyword evidence="10" id="KW-1133">Transmembrane helix</keyword>
<dbReference type="InterPro" id="IPR011712">
    <property type="entry name" value="Sig_transdc_His_kin_sub3_dim/P"/>
</dbReference>
<keyword evidence="7" id="KW-0067">ATP-binding</keyword>
<dbReference type="RefSeq" id="WP_311617760.1">
    <property type="nucleotide sequence ID" value="NZ_JAVREV010000006.1"/>
</dbReference>
<evidence type="ECO:0000256" key="5">
    <source>
        <dbReference type="ARBA" id="ARBA00022741"/>
    </source>
</evidence>
<feature type="region of interest" description="Disordered" evidence="9">
    <location>
        <begin position="412"/>
        <end position="435"/>
    </location>
</feature>
<keyword evidence="8" id="KW-0902">Two-component regulatory system</keyword>
<evidence type="ECO:0000259" key="11">
    <source>
        <dbReference type="Pfam" id="PF07730"/>
    </source>
</evidence>
<keyword evidence="3" id="KW-0597">Phosphoprotein</keyword>
<evidence type="ECO:0000256" key="4">
    <source>
        <dbReference type="ARBA" id="ARBA00022679"/>
    </source>
</evidence>
<feature type="transmembrane region" description="Helical" evidence="10">
    <location>
        <begin position="16"/>
        <end position="37"/>
    </location>
</feature>
<dbReference type="InterPro" id="IPR050482">
    <property type="entry name" value="Sensor_HK_TwoCompSys"/>
</dbReference>
<reference evidence="14" key="1">
    <citation type="submission" date="2023-07" db="EMBL/GenBank/DDBJ databases">
        <title>30 novel species of actinomycetes from the DSMZ collection.</title>
        <authorList>
            <person name="Nouioui I."/>
        </authorList>
    </citation>
    <scope>NUCLEOTIDE SEQUENCE [LARGE SCALE GENOMIC DNA]</scope>
    <source>
        <strain evidence="14">DSM 41886</strain>
    </source>
</reference>
<evidence type="ECO:0000313" key="14">
    <source>
        <dbReference type="Proteomes" id="UP001183615"/>
    </source>
</evidence>
<comment type="caution">
    <text evidence="13">The sequence shown here is derived from an EMBL/GenBank/DDBJ whole genome shotgun (WGS) entry which is preliminary data.</text>
</comment>
<dbReference type="Gene3D" id="3.30.565.10">
    <property type="entry name" value="Histidine kinase-like ATPase, C-terminal domain"/>
    <property type="match status" value="1"/>
</dbReference>
<evidence type="ECO:0000256" key="10">
    <source>
        <dbReference type="SAM" id="Phobius"/>
    </source>
</evidence>
<keyword evidence="10" id="KW-0812">Transmembrane</keyword>
<dbReference type="Proteomes" id="UP001183615">
    <property type="component" value="Unassembled WGS sequence"/>
</dbReference>